<dbReference type="InterPro" id="IPR050190">
    <property type="entry name" value="UPF0213_domain"/>
</dbReference>
<evidence type="ECO:0000259" key="2">
    <source>
        <dbReference type="PROSITE" id="PS50164"/>
    </source>
</evidence>
<sequence>MTGFNYYVYILTNKRNTVLYIGITNNLSRRIEEHLLVSTNDFVRKYNLIKLIYVETFTDPLTAITREKEIKGWTRKKKEELINKTNPEWNDLIKSI</sequence>
<dbReference type="SMART" id="SM00465">
    <property type="entry name" value="GIYc"/>
    <property type="match status" value="1"/>
</dbReference>
<dbReference type="AlphaFoldDB" id="A0A1F5ZMN8"/>
<dbReference type="PROSITE" id="PS50164">
    <property type="entry name" value="GIY_YIG"/>
    <property type="match status" value="1"/>
</dbReference>
<protein>
    <recommendedName>
        <fullName evidence="2">GIY-YIG domain-containing protein</fullName>
    </recommendedName>
</protein>
<dbReference type="PANTHER" id="PTHR34477:SF5">
    <property type="entry name" value="BSL5627 PROTEIN"/>
    <property type="match status" value="1"/>
</dbReference>
<gene>
    <name evidence="3" type="ORF">A3D77_03050</name>
</gene>
<dbReference type="Pfam" id="PF01541">
    <property type="entry name" value="GIY-YIG"/>
    <property type="match status" value="1"/>
</dbReference>
<dbReference type="PANTHER" id="PTHR34477">
    <property type="entry name" value="UPF0213 PROTEIN YHBQ"/>
    <property type="match status" value="1"/>
</dbReference>
<name>A0A1F5ZMN8_9BACT</name>
<dbReference type="InterPro" id="IPR035901">
    <property type="entry name" value="GIY-YIG_endonuc_sf"/>
</dbReference>
<dbReference type="STRING" id="1798382.A3D77_03050"/>
<feature type="domain" description="GIY-YIG" evidence="2">
    <location>
        <begin position="4"/>
        <end position="80"/>
    </location>
</feature>
<dbReference type="EMBL" id="MFJL01000037">
    <property type="protein sequence ID" value="OGG13357.1"/>
    <property type="molecule type" value="Genomic_DNA"/>
</dbReference>
<comment type="caution">
    <text evidence="3">The sequence shown here is derived from an EMBL/GenBank/DDBJ whole genome shotgun (WGS) entry which is preliminary data.</text>
</comment>
<dbReference type="Gene3D" id="3.40.1440.10">
    <property type="entry name" value="GIY-YIG endonuclease"/>
    <property type="match status" value="1"/>
</dbReference>
<evidence type="ECO:0000256" key="1">
    <source>
        <dbReference type="ARBA" id="ARBA00007435"/>
    </source>
</evidence>
<proteinExistence type="inferred from homology"/>
<accession>A0A1F5ZMN8</accession>
<evidence type="ECO:0000313" key="3">
    <source>
        <dbReference type="EMBL" id="OGG13357.1"/>
    </source>
</evidence>
<dbReference type="CDD" id="cd10448">
    <property type="entry name" value="GIY-YIG_unchar_3"/>
    <property type="match status" value="1"/>
</dbReference>
<comment type="similarity">
    <text evidence="1">Belongs to the UPF0213 family.</text>
</comment>
<dbReference type="SUPFAM" id="SSF82771">
    <property type="entry name" value="GIY-YIG endonuclease"/>
    <property type="match status" value="1"/>
</dbReference>
<evidence type="ECO:0000313" key="4">
    <source>
        <dbReference type="Proteomes" id="UP000176923"/>
    </source>
</evidence>
<organism evidence="3 4">
    <name type="scientific">Candidatus Gottesmanbacteria bacterium RIFCSPHIGHO2_02_FULL_39_11</name>
    <dbReference type="NCBI Taxonomy" id="1798382"/>
    <lineage>
        <taxon>Bacteria</taxon>
        <taxon>Candidatus Gottesmaniibacteriota</taxon>
    </lineage>
</organism>
<dbReference type="Proteomes" id="UP000176923">
    <property type="component" value="Unassembled WGS sequence"/>
</dbReference>
<dbReference type="InterPro" id="IPR000305">
    <property type="entry name" value="GIY-YIG_endonuc"/>
</dbReference>
<reference evidence="3 4" key="1">
    <citation type="journal article" date="2016" name="Nat. Commun.">
        <title>Thousands of microbial genomes shed light on interconnected biogeochemical processes in an aquifer system.</title>
        <authorList>
            <person name="Anantharaman K."/>
            <person name="Brown C.T."/>
            <person name="Hug L.A."/>
            <person name="Sharon I."/>
            <person name="Castelle C.J."/>
            <person name="Probst A.J."/>
            <person name="Thomas B.C."/>
            <person name="Singh A."/>
            <person name="Wilkins M.J."/>
            <person name="Karaoz U."/>
            <person name="Brodie E.L."/>
            <person name="Williams K.H."/>
            <person name="Hubbard S.S."/>
            <person name="Banfield J.F."/>
        </authorList>
    </citation>
    <scope>NUCLEOTIDE SEQUENCE [LARGE SCALE GENOMIC DNA]</scope>
</reference>